<keyword evidence="2" id="KW-0067">ATP-binding</keyword>
<dbReference type="PANTHER" id="PTHR24223:SF345">
    <property type="entry name" value="ABC MULTIDRUG TRANSPORTER (EUROFUNG)"/>
    <property type="match status" value="1"/>
</dbReference>
<dbReference type="InterPro" id="IPR050173">
    <property type="entry name" value="ABC_transporter_C-like"/>
</dbReference>
<accession>A0AAD9H8D1</accession>
<feature type="non-terminal residue" evidence="4">
    <location>
        <position position="1"/>
    </location>
</feature>
<comment type="caution">
    <text evidence="4">The sequence shown here is derived from an EMBL/GenBank/DDBJ whole genome shotgun (WGS) entry which is preliminary data.</text>
</comment>
<dbReference type="Gene3D" id="3.40.50.300">
    <property type="entry name" value="P-loop containing nucleotide triphosphate hydrolases"/>
    <property type="match status" value="1"/>
</dbReference>
<dbReference type="GO" id="GO:0016020">
    <property type="term" value="C:membrane"/>
    <property type="evidence" value="ECO:0007669"/>
    <property type="project" value="TreeGrafter"/>
</dbReference>
<dbReference type="SUPFAM" id="SSF52540">
    <property type="entry name" value="P-loop containing nucleoside triphosphate hydrolases"/>
    <property type="match status" value="1"/>
</dbReference>
<dbReference type="InterPro" id="IPR003439">
    <property type="entry name" value="ABC_transporter-like_ATP-bd"/>
</dbReference>
<name>A0AAD9H8D1_9PEZI</name>
<dbReference type="PANTHER" id="PTHR24223">
    <property type="entry name" value="ATP-BINDING CASSETTE SUB-FAMILY C"/>
    <property type="match status" value="1"/>
</dbReference>
<dbReference type="EMBL" id="MU842992">
    <property type="protein sequence ID" value="KAK2023642.1"/>
    <property type="molecule type" value="Genomic_DNA"/>
</dbReference>
<dbReference type="GO" id="GO:0005524">
    <property type="term" value="F:ATP binding"/>
    <property type="evidence" value="ECO:0007669"/>
    <property type="project" value="UniProtKB-KW"/>
</dbReference>
<reference evidence="4" key="1">
    <citation type="submission" date="2021-06" db="EMBL/GenBank/DDBJ databases">
        <title>Comparative genomics, transcriptomics and evolutionary studies reveal genomic signatures of adaptation to plant cell wall in hemibiotrophic fungi.</title>
        <authorList>
            <consortium name="DOE Joint Genome Institute"/>
            <person name="Baroncelli R."/>
            <person name="Diaz J.F."/>
            <person name="Benocci T."/>
            <person name="Peng M."/>
            <person name="Battaglia E."/>
            <person name="Haridas S."/>
            <person name="Andreopoulos W."/>
            <person name="Labutti K."/>
            <person name="Pangilinan J."/>
            <person name="Floch G.L."/>
            <person name="Makela M.R."/>
            <person name="Henrissat B."/>
            <person name="Grigoriev I.V."/>
            <person name="Crouch J.A."/>
            <person name="De Vries R.P."/>
            <person name="Sukno S.A."/>
            <person name="Thon M.R."/>
        </authorList>
    </citation>
    <scope>NUCLEOTIDE SEQUENCE</scope>
    <source>
        <strain evidence="4">MAFF235873</strain>
    </source>
</reference>
<evidence type="ECO:0000256" key="2">
    <source>
        <dbReference type="ARBA" id="ARBA00022840"/>
    </source>
</evidence>
<keyword evidence="1" id="KW-0547">Nucleotide-binding</keyword>
<evidence type="ECO:0000313" key="4">
    <source>
        <dbReference type="EMBL" id="KAK2023642.1"/>
    </source>
</evidence>
<dbReference type="GO" id="GO:0016887">
    <property type="term" value="F:ATP hydrolysis activity"/>
    <property type="evidence" value="ECO:0007669"/>
    <property type="project" value="InterPro"/>
</dbReference>
<proteinExistence type="predicted"/>
<sequence length="133" mass="14802">IPIDRIDRDTLRRRIMAVSQDAVFLPDGSTVRETHDPFRAADEAECRSVLEQVGLLAVVRERGGTEADFTADSLSQGQRQLFRLARAVLRRRAKSRNGTDGGVLLLDEVSSSVDRATDLAMQDMIRRELGGYT</sequence>
<dbReference type="Pfam" id="PF00005">
    <property type="entry name" value="ABC_tran"/>
    <property type="match status" value="1"/>
</dbReference>
<dbReference type="InterPro" id="IPR027417">
    <property type="entry name" value="P-loop_NTPase"/>
</dbReference>
<feature type="non-terminal residue" evidence="4">
    <location>
        <position position="133"/>
    </location>
</feature>
<gene>
    <name evidence="4" type="ORF">LX32DRAFT_502319</name>
</gene>
<dbReference type="GO" id="GO:0042626">
    <property type="term" value="F:ATPase-coupled transmembrane transporter activity"/>
    <property type="evidence" value="ECO:0007669"/>
    <property type="project" value="TreeGrafter"/>
</dbReference>
<protein>
    <recommendedName>
        <fullName evidence="3">ABC transporter domain-containing protein</fullName>
    </recommendedName>
</protein>
<organism evidence="4 5">
    <name type="scientific">Colletotrichum zoysiae</name>
    <dbReference type="NCBI Taxonomy" id="1216348"/>
    <lineage>
        <taxon>Eukaryota</taxon>
        <taxon>Fungi</taxon>
        <taxon>Dikarya</taxon>
        <taxon>Ascomycota</taxon>
        <taxon>Pezizomycotina</taxon>
        <taxon>Sordariomycetes</taxon>
        <taxon>Hypocreomycetidae</taxon>
        <taxon>Glomerellales</taxon>
        <taxon>Glomerellaceae</taxon>
        <taxon>Colletotrichum</taxon>
        <taxon>Colletotrichum graminicola species complex</taxon>
    </lineage>
</organism>
<keyword evidence="5" id="KW-1185">Reference proteome</keyword>
<dbReference type="Proteomes" id="UP001232148">
    <property type="component" value="Unassembled WGS sequence"/>
</dbReference>
<evidence type="ECO:0000256" key="1">
    <source>
        <dbReference type="ARBA" id="ARBA00022741"/>
    </source>
</evidence>
<evidence type="ECO:0000259" key="3">
    <source>
        <dbReference type="Pfam" id="PF00005"/>
    </source>
</evidence>
<feature type="domain" description="ABC transporter" evidence="3">
    <location>
        <begin position="3"/>
        <end position="92"/>
    </location>
</feature>
<evidence type="ECO:0000313" key="5">
    <source>
        <dbReference type="Proteomes" id="UP001232148"/>
    </source>
</evidence>
<dbReference type="AlphaFoldDB" id="A0AAD9H8D1"/>